<evidence type="ECO:0000256" key="2">
    <source>
        <dbReference type="ARBA" id="ARBA00034247"/>
    </source>
</evidence>
<dbReference type="PANTHER" id="PTHR45138">
    <property type="entry name" value="REGULATORY COMPONENTS OF SENSORY TRANSDUCTION SYSTEM"/>
    <property type="match status" value="1"/>
</dbReference>
<comment type="caution">
    <text evidence="6">The sequence shown here is derived from an EMBL/GenBank/DDBJ whole genome shotgun (WGS) entry which is preliminary data.</text>
</comment>
<dbReference type="SMART" id="SM00267">
    <property type="entry name" value="GGDEF"/>
    <property type="match status" value="1"/>
</dbReference>
<dbReference type="CDD" id="cd01949">
    <property type="entry name" value="GGDEF"/>
    <property type="match status" value="1"/>
</dbReference>
<feature type="coiled-coil region" evidence="3">
    <location>
        <begin position="244"/>
        <end position="306"/>
    </location>
</feature>
<organism evidence="6 7">
    <name type="scientific">Paraglaciecola algarum</name>
    <dbReference type="NCBI Taxonomy" id="3050085"/>
    <lineage>
        <taxon>Bacteria</taxon>
        <taxon>Pseudomonadati</taxon>
        <taxon>Pseudomonadota</taxon>
        <taxon>Gammaproteobacteria</taxon>
        <taxon>Alteromonadales</taxon>
        <taxon>Alteromonadaceae</taxon>
        <taxon>Paraglaciecola</taxon>
    </lineage>
</organism>
<feature type="transmembrane region" description="Helical" evidence="4">
    <location>
        <begin position="67"/>
        <end position="85"/>
    </location>
</feature>
<dbReference type="Gene3D" id="3.30.70.270">
    <property type="match status" value="1"/>
</dbReference>
<dbReference type="Proteomes" id="UP001521137">
    <property type="component" value="Unassembled WGS sequence"/>
</dbReference>
<proteinExistence type="predicted"/>
<dbReference type="Pfam" id="PF07695">
    <property type="entry name" value="7TMR-DISM_7TM"/>
    <property type="match status" value="1"/>
</dbReference>
<dbReference type="InterPro" id="IPR043128">
    <property type="entry name" value="Rev_trsase/Diguanyl_cyclase"/>
</dbReference>
<keyword evidence="6" id="KW-0808">Transferase</keyword>
<feature type="transmembrane region" description="Helical" evidence="4">
    <location>
        <begin position="15"/>
        <end position="33"/>
    </location>
</feature>
<feature type="domain" description="GGDEF" evidence="5">
    <location>
        <begin position="337"/>
        <end position="470"/>
    </location>
</feature>
<feature type="transmembrane region" description="Helical" evidence="4">
    <location>
        <begin position="135"/>
        <end position="154"/>
    </location>
</feature>
<dbReference type="InterPro" id="IPR029787">
    <property type="entry name" value="Nucleotide_cyclase"/>
</dbReference>
<dbReference type="RefSeq" id="WP_235313320.1">
    <property type="nucleotide sequence ID" value="NZ_JAKGAS010000007.1"/>
</dbReference>
<dbReference type="PANTHER" id="PTHR45138:SF9">
    <property type="entry name" value="DIGUANYLATE CYCLASE DGCM-RELATED"/>
    <property type="match status" value="1"/>
</dbReference>
<feature type="transmembrane region" description="Helical" evidence="4">
    <location>
        <begin position="219"/>
        <end position="239"/>
    </location>
</feature>
<dbReference type="Pfam" id="PF00990">
    <property type="entry name" value="GGDEF"/>
    <property type="match status" value="1"/>
</dbReference>
<evidence type="ECO:0000256" key="4">
    <source>
        <dbReference type="SAM" id="Phobius"/>
    </source>
</evidence>
<keyword evidence="4" id="KW-1133">Transmembrane helix</keyword>
<name>A0ABS9D8M1_9ALTE</name>
<dbReference type="InterPro" id="IPR011623">
    <property type="entry name" value="7TMR_DISM_rcpt_extracell_dom1"/>
</dbReference>
<dbReference type="NCBIfam" id="TIGR00254">
    <property type="entry name" value="GGDEF"/>
    <property type="match status" value="1"/>
</dbReference>
<protein>
    <recommendedName>
        <fullName evidence="1">diguanylate cyclase</fullName>
        <ecNumber evidence="1">2.7.7.65</ecNumber>
    </recommendedName>
</protein>
<gene>
    <name evidence="6" type="ORF">L0668_13960</name>
</gene>
<keyword evidence="6" id="KW-0548">Nucleotidyltransferase</keyword>
<keyword evidence="3" id="KW-0175">Coiled coil</keyword>
<evidence type="ECO:0000256" key="1">
    <source>
        <dbReference type="ARBA" id="ARBA00012528"/>
    </source>
</evidence>
<comment type="catalytic activity">
    <reaction evidence="2">
        <text>2 GTP = 3',3'-c-di-GMP + 2 diphosphate</text>
        <dbReference type="Rhea" id="RHEA:24898"/>
        <dbReference type="ChEBI" id="CHEBI:33019"/>
        <dbReference type="ChEBI" id="CHEBI:37565"/>
        <dbReference type="ChEBI" id="CHEBI:58805"/>
        <dbReference type="EC" id="2.7.7.65"/>
    </reaction>
</comment>
<dbReference type="GO" id="GO:0052621">
    <property type="term" value="F:diguanylate cyclase activity"/>
    <property type="evidence" value="ECO:0007669"/>
    <property type="project" value="UniProtKB-EC"/>
</dbReference>
<dbReference type="EMBL" id="JAKGAS010000007">
    <property type="protein sequence ID" value="MCF2949221.1"/>
    <property type="molecule type" value="Genomic_DNA"/>
</dbReference>
<feature type="transmembrane region" description="Helical" evidence="4">
    <location>
        <begin position="160"/>
        <end position="181"/>
    </location>
</feature>
<keyword evidence="4" id="KW-0472">Membrane</keyword>
<feature type="transmembrane region" description="Helical" evidence="4">
    <location>
        <begin position="105"/>
        <end position="123"/>
    </location>
</feature>
<feature type="transmembrane region" description="Helical" evidence="4">
    <location>
        <begin position="39"/>
        <end position="60"/>
    </location>
</feature>
<feature type="transmembrane region" description="Helical" evidence="4">
    <location>
        <begin position="193"/>
        <end position="213"/>
    </location>
</feature>
<evidence type="ECO:0000313" key="7">
    <source>
        <dbReference type="Proteomes" id="UP001521137"/>
    </source>
</evidence>
<keyword evidence="4" id="KW-0812">Transmembrane</keyword>
<dbReference type="InterPro" id="IPR050469">
    <property type="entry name" value="Diguanylate_Cyclase"/>
</dbReference>
<evidence type="ECO:0000256" key="3">
    <source>
        <dbReference type="SAM" id="Coils"/>
    </source>
</evidence>
<dbReference type="InterPro" id="IPR000160">
    <property type="entry name" value="GGDEF_dom"/>
</dbReference>
<evidence type="ECO:0000313" key="6">
    <source>
        <dbReference type="EMBL" id="MCF2949221.1"/>
    </source>
</evidence>
<reference evidence="6 7" key="1">
    <citation type="submission" date="2022-01" db="EMBL/GenBank/DDBJ databases">
        <title>Paraglaciecola sp. G1-23.</title>
        <authorList>
            <person name="Jin M.S."/>
            <person name="Han D.M."/>
            <person name="Kim H.M."/>
            <person name="Jeon C.O."/>
        </authorList>
    </citation>
    <scope>NUCLEOTIDE SEQUENCE [LARGE SCALE GENOMIC DNA]</scope>
    <source>
        <strain evidence="6 7">G1-23</strain>
    </source>
</reference>
<accession>A0ABS9D8M1</accession>
<dbReference type="PROSITE" id="PS50887">
    <property type="entry name" value="GGDEF"/>
    <property type="match status" value="1"/>
</dbReference>
<dbReference type="SUPFAM" id="SSF55073">
    <property type="entry name" value="Nucleotide cyclase"/>
    <property type="match status" value="1"/>
</dbReference>
<dbReference type="EC" id="2.7.7.65" evidence="1"/>
<evidence type="ECO:0000259" key="5">
    <source>
        <dbReference type="PROSITE" id="PS50887"/>
    </source>
</evidence>
<keyword evidence="7" id="KW-1185">Reference proteome</keyword>
<sequence>MQSQPFKLSLPKQRLTIIGVSITLAITGFSMMWSSQESFILGLFFGLLVALGLTNFFTYLYTQSFRFLIYSSLILFWGLTLASFYELGDKHIWSDIGWLRLHSLGLFLTLSLCLSLLFSYFLLNVARYSQLLSLLFKLMAILVLINFVASFFLADGTISLALLSTLILTKLLLVFTGGWLWKKRVPLAKNYTISWLILSVGICLICLPHIANLHISETILLLALVIKSSLLTMMLILHYHQEKQSILREKVDTLEQLNQSYQAQTAQQNEEQTSTHDLEYKVQERTLELEIALRELSEKNQELEQRNTLDALTGIRNRSYFDKKYQAETRRSRREQTKLSIVMLDIDHFKNVNDQHGHLVGDECIKTVAQTIQNALKRPSDDVCRYGGEEFALILPNTELAGAMNLVEQIRLDIANTPINIDDLNVKITVSAGIATAIAEQDEDSILALADKQLYKAKNSGRNKVLGSELSSS</sequence>